<keyword evidence="1" id="KW-0732">Signal</keyword>
<protein>
    <submittedName>
        <fullName evidence="2">Uncharacterized protein</fullName>
    </submittedName>
</protein>
<dbReference type="AlphaFoldDB" id="A0A653D5N4"/>
<dbReference type="EMBL" id="CAACVG010010300">
    <property type="protein sequence ID" value="VEN55484.1"/>
    <property type="molecule type" value="Genomic_DNA"/>
</dbReference>
<name>A0A653D5N4_CALMS</name>
<feature type="signal peptide" evidence="1">
    <location>
        <begin position="1"/>
        <end position="22"/>
    </location>
</feature>
<dbReference type="Proteomes" id="UP000410492">
    <property type="component" value="Unassembled WGS sequence"/>
</dbReference>
<evidence type="ECO:0000313" key="2">
    <source>
        <dbReference type="EMBL" id="VEN55484.1"/>
    </source>
</evidence>
<gene>
    <name evidence="2" type="ORF">CALMAC_LOCUS14651</name>
</gene>
<keyword evidence="3" id="KW-1185">Reference proteome</keyword>
<sequence length="69" mass="7916">MLFWTNLLALILEIKRYLTVAATEIAPSKTTGINFRIYTHNKQCFELTMSLALDYYQRLLKSSGSGRVT</sequence>
<accession>A0A653D5N4</accession>
<reference evidence="2 3" key="1">
    <citation type="submission" date="2019-01" db="EMBL/GenBank/DDBJ databases">
        <authorList>
            <person name="Sayadi A."/>
        </authorList>
    </citation>
    <scope>NUCLEOTIDE SEQUENCE [LARGE SCALE GENOMIC DNA]</scope>
</reference>
<proteinExistence type="predicted"/>
<organism evidence="2 3">
    <name type="scientific">Callosobruchus maculatus</name>
    <name type="common">Southern cowpea weevil</name>
    <name type="synonym">Pulse bruchid</name>
    <dbReference type="NCBI Taxonomy" id="64391"/>
    <lineage>
        <taxon>Eukaryota</taxon>
        <taxon>Metazoa</taxon>
        <taxon>Ecdysozoa</taxon>
        <taxon>Arthropoda</taxon>
        <taxon>Hexapoda</taxon>
        <taxon>Insecta</taxon>
        <taxon>Pterygota</taxon>
        <taxon>Neoptera</taxon>
        <taxon>Endopterygota</taxon>
        <taxon>Coleoptera</taxon>
        <taxon>Polyphaga</taxon>
        <taxon>Cucujiformia</taxon>
        <taxon>Chrysomeloidea</taxon>
        <taxon>Chrysomelidae</taxon>
        <taxon>Bruchinae</taxon>
        <taxon>Bruchini</taxon>
        <taxon>Callosobruchus</taxon>
    </lineage>
</organism>
<evidence type="ECO:0000256" key="1">
    <source>
        <dbReference type="SAM" id="SignalP"/>
    </source>
</evidence>
<evidence type="ECO:0000313" key="3">
    <source>
        <dbReference type="Proteomes" id="UP000410492"/>
    </source>
</evidence>
<feature type="chain" id="PRO_5025004520" evidence="1">
    <location>
        <begin position="23"/>
        <end position="69"/>
    </location>
</feature>